<comment type="caution">
    <text evidence="1">The sequence shown here is derived from an EMBL/GenBank/DDBJ whole genome shotgun (WGS) entry which is preliminary data.</text>
</comment>
<accession>A0A8H7NV52</accession>
<evidence type="ECO:0000313" key="2">
    <source>
        <dbReference type="Proteomes" id="UP000639403"/>
    </source>
</evidence>
<proteinExistence type="predicted"/>
<name>A0A8H7NV52_9APHY</name>
<dbReference type="AlphaFoldDB" id="A0A8H7NV52"/>
<dbReference type="Proteomes" id="UP000639403">
    <property type="component" value="Unassembled WGS sequence"/>
</dbReference>
<gene>
    <name evidence="1" type="ORF">IEO21_08985</name>
</gene>
<reference evidence="1" key="2">
    <citation type="journal article" name="Front. Microbiol.">
        <title>Degradative Capacity of Two Strains of Rhodonia placenta: From Phenotype to Genotype.</title>
        <authorList>
            <person name="Kolle M."/>
            <person name="Horta M.A.C."/>
            <person name="Nowrousian M."/>
            <person name="Ohm R.A."/>
            <person name="Benz J.P."/>
            <person name="Pilgard A."/>
        </authorList>
    </citation>
    <scope>NUCLEOTIDE SEQUENCE</scope>
    <source>
        <strain evidence="1">FPRL280</strain>
    </source>
</reference>
<reference evidence="1" key="1">
    <citation type="submission" date="2020-11" db="EMBL/GenBank/DDBJ databases">
        <authorList>
            <person name="Koelle M."/>
            <person name="Horta M.A.C."/>
            <person name="Nowrousian M."/>
            <person name="Ohm R.A."/>
            <person name="Benz P."/>
            <person name="Pilgard A."/>
        </authorList>
    </citation>
    <scope>NUCLEOTIDE SEQUENCE</scope>
    <source>
        <strain evidence="1">FPRL280</strain>
    </source>
</reference>
<evidence type="ECO:0000313" key="1">
    <source>
        <dbReference type="EMBL" id="KAF9805627.1"/>
    </source>
</evidence>
<protein>
    <submittedName>
        <fullName evidence="1">Uncharacterized protein</fullName>
    </submittedName>
</protein>
<sequence length="41" mass="4733">MQSPVFVRPVVSSLPYMVTTREAYYENGSFMMDEDLLIGCR</sequence>
<dbReference type="EMBL" id="JADOXO010000373">
    <property type="protein sequence ID" value="KAF9805627.1"/>
    <property type="molecule type" value="Genomic_DNA"/>
</dbReference>
<organism evidence="1 2">
    <name type="scientific">Rhodonia placenta</name>
    <dbReference type="NCBI Taxonomy" id="104341"/>
    <lineage>
        <taxon>Eukaryota</taxon>
        <taxon>Fungi</taxon>
        <taxon>Dikarya</taxon>
        <taxon>Basidiomycota</taxon>
        <taxon>Agaricomycotina</taxon>
        <taxon>Agaricomycetes</taxon>
        <taxon>Polyporales</taxon>
        <taxon>Adustoporiaceae</taxon>
        <taxon>Rhodonia</taxon>
    </lineage>
</organism>